<feature type="transmembrane region" description="Helical" evidence="13">
    <location>
        <begin position="12"/>
        <end position="31"/>
    </location>
</feature>
<keyword evidence="3" id="KW-0813">Transport</keyword>
<evidence type="ECO:0000256" key="13">
    <source>
        <dbReference type="SAM" id="Phobius"/>
    </source>
</evidence>
<proteinExistence type="inferred from homology"/>
<evidence type="ECO:0000256" key="8">
    <source>
        <dbReference type="ARBA" id="ARBA00023065"/>
    </source>
</evidence>
<feature type="transmembrane region" description="Helical" evidence="13">
    <location>
        <begin position="158"/>
        <end position="176"/>
    </location>
</feature>
<evidence type="ECO:0000256" key="6">
    <source>
        <dbReference type="ARBA" id="ARBA00022989"/>
    </source>
</evidence>
<feature type="transmembrane region" description="Helical" evidence="13">
    <location>
        <begin position="423"/>
        <end position="445"/>
    </location>
</feature>
<dbReference type="InterPro" id="IPR038377">
    <property type="entry name" value="Na/Glc_symporter_sf"/>
</dbReference>
<evidence type="ECO:0000256" key="10">
    <source>
        <dbReference type="ARBA" id="ARBA00023201"/>
    </source>
</evidence>
<feature type="transmembrane region" description="Helical" evidence="13">
    <location>
        <begin position="282"/>
        <end position="301"/>
    </location>
</feature>
<feature type="transmembrane region" description="Helical" evidence="13">
    <location>
        <begin position="322"/>
        <end position="345"/>
    </location>
</feature>
<feature type="transmembrane region" description="Helical" evidence="13">
    <location>
        <begin position="382"/>
        <end position="402"/>
    </location>
</feature>
<evidence type="ECO:0000256" key="2">
    <source>
        <dbReference type="ARBA" id="ARBA00006434"/>
    </source>
</evidence>
<dbReference type="PANTHER" id="PTHR42985:SF40">
    <property type="entry name" value="LD47995P-RELATED"/>
    <property type="match status" value="1"/>
</dbReference>
<protein>
    <recommendedName>
        <fullName evidence="16">Sodium-coupled monocarboxylate transporter 1</fullName>
    </recommendedName>
</protein>
<feature type="transmembrane region" description="Helical" evidence="13">
    <location>
        <begin position="81"/>
        <end position="105"/>
    </location>
</feature>
<keyword evidence="5 13" id="KW-0812">Transmembrane</keyword>
<feature type="compositionally biased region" description="Polar residues" evidence="12">
    <location>
        <begin position="649"/>
        <end position="666"/>
    </location>
</feature>
<dbReference type="PANTHER" id="PTHR42985">
    <property type="entry name" value="SODIUM-COUPLED MONOCARBOXYLATE TRANSPORTER"/>
    <property type="match status" value="1"/>
</dbReference>
<comment type="subcellular location">
    <subcellularLocation>
        <location evidence="1">Cell membrane</location>
        <topology evidence="1">Multi-pass membrane protein</topology>
    </subcellularLocation>
</comment>
<feature type="transmembrane region" description="Helical" evidence="13">
    <location>
        <begin position="205"/>
        <end position="224"/>
    </location>
</feature>
<evidence type="ECO:0000256" key="7">
    <source>
        <dbReference type="ARBA" id="ARBA00023053"/>
    </source>
</evidence>
<evidence type="ECO:0000313" key="14">
    <source>
        <dbReference type="EMBL" id="KAK7105593.1"/>
    </source>
</evidence>
<feature type="transmembrane region" description="Helical" evidence="13">
    <location>
        <begin position="484"/>
        <end position="505"/>
    </location>
</feature>
<comment type="caution">
    <text evidence="14">The sequence shown here is derived from an EMBL/GenBank/DDBJ whole genome shotgun (WGS) entry which is preliminary data.</text>
</comment>
<feature type="transmembrane region" description="Helical" evidence="13">
    <location>
        <begin position="569"/>
        <end position="590"/>
    </location>
</feature>
<keyword evidence="9 13" id="KW-0472">Membrane</keyword>
<dbReference type="GO" id="GO:0015293">
    <property type="term" value="F:symporter activity"/>
    <property type="evidence" value="ECO:0007669"/>
    <property type="project" value="TreeGrafter"/>
</dbReference>
<gene>
    <name evidence="14" type="ORF">V1264_016954</name>
</gene>
<dbReference type="PROSITE" id="PS50283">
    <property type="entry name" value="NA_SOLUT_SYMP_3"/>
    <property type="match status" value="1"/>
</dbReference>
<evidence type="ECO:0000256" key="12">
    <source>
        <dbReference type="SAM" id="MobiDB-lite"/>
    </source>
</evidence>
<evidence type="ECO:0000313" key="15">
    <source>
        <dbReference type="Proteomes" id="UP001374579"/>
    </source>
</evidence>
<feature type="region of interest" description="Disordered" evidence="12">
    <location>
        <begin position="649"/>
        <end position="672"/>
    </location>
</feature>
<evidence type="ECO:0000256" key="5">
    <source>
        <dbReference type="ARBA" id="ARBA00022692"/>
    </source>
</evidence>
<evidence type="ECO:0008006" key="16">
    <source>
        <dbReference type="Google" id="ProtNLM"/>
    </source>
</evidence>
<keyword evidence="7" id="KW-0915">Sodium</keyword>
<reference evidence="14 15" key="1">
    <citation type="submission" date="2024-02" db="EMBL/GenBank/DDBJ databases">
        <title>Chromosome-scale genome assembly of the rough periwinkle Littorina saxatilis.</title>
        <authorList>
            <person name="De Jode A."/>
            <person name="Faria R."/>
            <person name="Formenti G."/>
            <person name="Sims Y."/>
            <person name="Smith T.P."/>
            <person name="Tracey A."/>
            <person name="Wood J.M.D."/>
            <person name="Zagrodzka Z.B."/>
            <person name="Johannesson K."/>
            <person name="Butlin R.K."/>
            <person name="Leder E.H."/>
        </authorList>
    </citation>
    <scope>NUCLEOTIDE SEQUENCE [LARGE SCALE GENOMIC DNA]</scope>
    <source>
        <strain evidence="14">Snail1</strain>
        <tissue evidence="14">Muscle</tissue>
    </source>
</reference>
<evidence type="ECO:0000256" key="4">
    <source>
        <dbReference type="ARBA" id="ARBA00022475"/>
    </source>
</evidence>
<dbReference type="Gene3D" id="1.20.1730.10">
    <property type="entry name" value="Sodium/glucose cotransporter"/>
    <property type="match status" value="2"/>
</dbReference>
<name>A0AAN9BGA0_9CAEN</name>
<keyword evidence="15" id="KW-1185">Reference proteome</keyword>
<feature type="transmembrane region" description="Helical" evidence="13">
    <location>
        <begin position="231"/>
        <end position="251"/>
    </location>
</feature>
<evidence type="ECO:0000256" key="3">
    <source>
        <dbReference type="ARBA" id="ARBA00022448"/>
    </source>
</evidence>
<keyword evidence="6 13" id="KW-1133">Transmembrane helix</keyword>
<dbReference type="EMBL" id="JBAMIC010000007">
    <property type="protein sequence ID" value="KAK7105593.1"/>
    <property type="molecule type" value="Genomic_DNA"/>
</dbReference>
<dbReference type="GO" id="GO:0005886">
    <property type="term" value="C:plasma membrane"/>
    <property type="evidence" value="ECO:0007669"/>
    <property type="project" value="UniProtKB-SubCell"/>
</dbReference>
<comment type="similarity">
    <text evidence="2 11">Belongs to the sodium:solute symporter (SSF) (TC 2.A.21) family.</text>
</comment>
<keyword evidence="8" id="KW-0406">Ion transport</keyword>
<feature type="transmembrane region" description="Helical" evidence="13">
    <location>
        <begin position="183"/>
        <end position="199"/>
    </location>
</feature>
<dbReference type="InterPro" id="IPR051163">
    <property type="entry name" value="Sodium:Solute_Symporter_SSF"/>
</dbReference>
<feature type="transmembrane region" description="Helical" evidence="13">
    <location>
        <begin position="457"/>
        <end position="477"/>
    </location>
</feature>
<feature type="transmembrane region" description="Helical" evidence="13">
    <location>
        <begin position="125"/>
        <end position="146"/>
    </location>
</feature>
<feature type="transmembrane region" description="Helical" evidence="13">
    <location>
        <begin position="51"/>
        <end position="69"/>
    </location>
</feature>
<dbReference type="Proteomes" id="UP001374579">
    <property type="component" value="Unassembled WGS sequence"/>
</dbReference>
<evidence type="ECO:0000256" key="9">
    <source>
        <dbReference type="ARBA" id="ARBA00023136"/>
    </source>
</evidence>
<keyword evidence="4" id="KW-1003">Cell membrane</keyword>
<dbReference type="AlphaFoldDB" id="A0AAN9BGA0"/>
<dbReference type="GO" id="GO:0006814">
    <property type="term" value="P:sodium ion transport"/>
    <property type="evidence" value="ECO:0007669"/>
    <property type="project" value="UniProtKB-KW"/>
</dbReference>
<dbReference type="NCBIfam" id="TIGR00813">
    <property type="entry name" value="sss"/>
    <property type="match status" value="1"/>
</dbReference>
<accession>A0AAN9BGA0</accession>
<sequence>MATENVFSVPDYIVFAAMLLVSAGIGVYYACAGGGQKSTRAFLMADNSMSFLPLSLSVLASFFSASTLLGTPAEIYQYGSMYWMSIIGACLAPVTGALLFGPMFFSIKVVSVFQYLELRFHSKSVRLFGAFIFLLRTSIGMGIVLFGPSTALSAVTGFPEWVVIVLVSSLFCVLFSVTGFPEWVVIVLVSSLFCVLFSVTGFPEWVVIVLVGAVCTFYTTLGGLKAVVWTDVFQTAVMLVGMLTVLIKASYDLGGMSNVWQTCYHGDRIDFFDFNPDPRIRHTFWTLTVGIFFVWLPPYTVDQQMVQRFSSARSLREAKLALLLNAPGMLIIITLCSLTGLVLYARYADCDPLTNKEIENPNQLLPYFVVDVLGHLKGMSGLFVASLFSGALSSVSSMMNSLSAVTWEDFLKIRLSHFSDRKAVLVTKLLVLLYGCLGVGLAFLVKELGGTVLQASLTLNGAAGAPLVGLFILGACFTTTNWIGALTGAISGLGFSLWLSVGAYVTRPLNFKLPASIEGCNVTGNATGDIVTTTSFPVTSTTMMTYNSTYSPSDPDQLEGVENLYGLSYLWFSGLGILVTVIVGLVVSLATGRTDEADVKEEYQLHLFQRLRDCLLCRDDSDSNYAVTDECALDNPEKVFTLEVTVTDQEASTSQVNGSASGTNETPVLPKA</sequence>
<organism evidence="14 15">
    <name type="scientific">Littorina saxatilis</name>
    <dbReference type="NCBI Taxonomy" id="31220"/>
    <lineage>
        <taxon>Eukaryota</taxon>
        <taxon>Metazoa</taxon>
        <taxon>Spiralia</taxon>
        <taxon>Lophotrochozoa</taxon>
        <taxon>Mollusca</taxon>
        <taxon>Gastropoda</taxon>
        <taxon>Caenogastropoda</taxon>
        <taxon>Littorinimorpha</taxon>
        <taxon>Littorinoidea</taxon>
        <taxon>Littorinidae</taxon>
        <taxon>Littorina</taxon>
    </lineage>
</organism>
<dbReference type="Pfam" id="PF00474">
    <property type="entry name" value="SSF"/>
    <property type="match status" value="2"/>
</dbReference>
<evidence type="ECO:0000256" key="11">
    <source>
        <dbReference type="RuleBase" id="RU362091"/>
    </source>
</evidence>
<dbReference type="InterPro" id="IPR001734">
    <property type="entry name" value="Na/solute_symporter"/>
</dbReference>
<dbReference type="CDD" id="cd11492">
    <property type="entry name" value="SLC5sbd_NIS-SMVT"/>
    <property type="match status" value="1"/>
</dbReference>
<evidence type="ECO:0000256" key="1">
    <source>
        <dbReference type="ARBA" id="ARBA00004651"/>
    </source>
</evidence>
<keyword evidence="10" id="KW-0739">Sodium transport</keyword>